<dbReference type="EC" id="1.4.3.5" evidence="8"/>
<evidence type="ECO:0000256" key="4">
    <source>
        <dbReference type="ARBA" id="ARBA00023002"/>
    </source>
</evidence>
<keyword evidence="3 5" id="KW-0288">FMN</keyword>
<dbReference type="OrthoDB" id="9780392at2"/>
<protein>
    <submittedName>
        <fullName evidence="8">Pyridoxamine 5'-phosphate oxidase</fullName>
        <ecNumber evidence="8">1.4.3.5</ecNumber>
    </submittedName>
</protein>
<dbReference type="Gene3D" id="2.30.110.10">
    <property type="entry name" value="Electron Transport, Fmn-binding Protein, Chain A"/>
    <property type="match status" value="1"/>
</dbReference>
<dbReference type="PANTHER" id="PTHR10851">
    <property type="entry name" value="PYRIDOXINE-5-PHOSPHATE OXIDASE"/>
    <property type="match status" value="1"/>
</dbReference>
<dbReference type="GO" id="GO:0008615">
    <property type="term" value="P:pyridoxine biosynthetic process"/>
    <property type="evidence" value="ECO:0007669"/>
    <property type="project" value="InterPro"/>
</dbReference>
<evidence type="ECO:0000256" key="5">
    <source>
        <dbReference type="PIRSR" id="PIRSR000190-2"/>
    </source>
</evidence>
<feature type="binding site" evidence="5">
    <location>
        <begin position="42"/>
        <end position="47"/>
    </location>
    <ligand>
        <name>FMN</name>
        <dbReference type="ChEBI" id="CHEBI:58210"/>
    </ligand>
</feature>
<evidence type="ECO:0000313" key="9">
    <source>
        <dbReference type="Proteomes" id="UP000001982"/>
    </source>
</evidence>
<dbReference type="eggNOG" id="COG0259">
    <property type="taxonomic scope" value="Bacteria"/>
</dbReference>
<dbReference type="KEGG" id="sdn:Sden_1170"/>
<evidence type="ECO:0000259" key="7">
    <source>
        <dbReference type="Pfam" id="PF10590"/>
    </source>
</evidence>
<dbReference type="InterPro" id="IPR019576">
    <property type="entry name" value="Pyridoxamine_oxidase_dimer_C"/>
</dbReference>
<dbReference type="GO" id="GO:0010181">
    <property type="term" value="F:FMN binding"/>
    <property type="evidence" value="ECO:0007669"/>
    <property type="project" value="InterPro"/>
</dbReference>
<organism evidence="8 9">
    <name type="scientific">Shewanella denitrificans (strain OS217 / ATCC BAA-1090 / DSM 15013)</name>
    <dbReference type="NCBI Taxonomy" id="318161"/>
    <lineage>
        <taxon>Bacteria</taxon>
        <taxon>Pseudomonadati</taxon>
        <taxon>Pseudomonadota</taxon>
        <taxon>Gammaproteobacteria</taxon>
        <taxon>Alteromonadales</taxon>
        <taxon>Shewanellaceae</taxon>
        <taxon>Shewanella</taxon>
    </lineage>
</organism>
<evidence type="ECO:0000259" key="6">
    <source>
        <dbReference type="Pfam" id="PF01243"/>
    </source>
</evidence>
<dbReference type="Proteomes" id="UP000001982">
    <property type="component" value="Chromosome"/>
</dbReference>
<dbReference type="AlphaFoldDB" id="Q12Q20"/>
<dbReference type="Pfam" id="PF10590">
    <property type="entry name" value="PNP_phzG_C"/>
    <property type="match status" value="1"/>
</dbReference>
<comment type="similarity">
    <text evidence="1">Belongs to the pyridoxamine 5'-phosphate oxidase family.</text>
</comment>
<feature type="domain" description="Pyridoxamine 5'-phosphate oxidase N-terminal" evidence="6">
    <location>
        <begin position="20"/>
        <end position="140"/>
    </location>
</feature>
<keyword evidence="9" id="KW-1185">Reference proteome</keyword>
<dbReference type="InterPro" id="IPR000659">
    <property type="entry name" value="Pyridox_Oxase"/>
</dbReference>
<keyword evidence="4 8" id="KW-0560">Oxidoreductase</keyword>
<gene>
    <name evidence="8" type="ordered locus">Sden_1170</name>
</gene>
<dbReference type="InterPro" id="IPR011576">
    <property type="entry name" value="Pyridox_Oxase_N"/>
</dbReference>
<dbReference type="GO" id="GO:0004733">
    <property type="term" value="F:pyridoxamine phosphate oxidase activity"/>
    <property type="evidence" value="ECO:0007669"/>
    <property type="project" value="UniProtKB-EC"/>
</dbReference>
<keyword evidence="2" id="KW-0285">Flavoprotein</keyword>
<comment type="cofactor">
    <cofactor evidence="5">
        <name>FMN</name>
        <dbReference type="ChEBI" id="CHEBI:58210"/>
    </cofactor>
    <text evidence="5">Binds 1 FMN per subunit.</text>
</comment>
<accession>Q12Q20</accession>
<feature type="binding site" evidence="5">
    <location>
        <position position="176"/>
    </location>
    <ligand>
        <name>FMN</name>
        <dbReference type="ChEBI" id="CHEBI:58210"/>
    </ligand>
</feature>
<evidence type="ECO:0000313" key="8">
    <source>
        <dbReference type="EMBL" id="ABE54456.1"/>
    </source>
</evidence>
<dbReference type="PANTHER" id="PTHR10851:SF0">
    <property type="entry name" value="PYRIDOXINE-5'-PHOSPHATE OXIDASE"/>
    <property type="match status" value="1"/>
</dbReference>
<dbReference type="RefSeq" id="WP_011495617.1">
    <property type="nucleotide sequence ID" value="NC_007954.1"/>
</dbReference>
<dbReference type="NCBIfam" id="NF004231">
    <property type="entry name" value="PRK05679.1"/>
    <property type="match status" value="1"/>
</dbReference>
<feature type="binding site" evidence="5">
    <location>
        <position position="63"/>
    </location>
    <ligand>
        <name>FMN</name>
        <dbReference type="ChEBI" id="CHEBI:58210"/>
    </ligand>
</feature>
<reference evidence="8 9" key="1">
    <citation type="submission" date="2006-03" db="EMBL/GenBank/DDBJ databases">
        <title>Complete sequence of Shewanella denitrificans OS217.</title>
        <authorList>
            <consortium name="US DOE Joint Genome Institute"/>
            <person name="Copeland A."/>
            <person name="Lucas S."/>
            <person name="Lapidus A."/>
            <person name="Barry K."/>
            <person name="Detter J.C."/>
            <person name="Glavina del Rio T."/>
            <person name="Hammon N."/>
            <person name="Israni S."/>
            <person name="Dalin E."/>
            <person name="Tice H."/>
            <person name="Pitluck S."/>
            <person name="Brettin T."/>
            <person name="Bruce D."/>
            <person name="Han C."/>
            <person name="Tapia R."/>
            <person name="Gilna P."/>
            <person name="Kiss H."/>
            <person name="Schmutz J."/>
            <person name="Larimer F."/>
            <person name="Land M."/>
            <person name="Hauser L."/>
            <person name="Kyrpides N."/>
            <person name="Lykidis A."/>
            <person name="Richardson P."/>
        </authorList>
    </citation>
    <scope>NUCLEOTIDE SEQUENCE [LARGE SCALE GENOMIC DNA]</scope>
    <source>
        <strain evidence="9">OS217 / ATCC BAA-1090 / DSM 15013</strain>
    </source>
</reference>
<dbReference type="STRING" id="318161.Sden_1170"/>
<evidence type="ECO:0000256" key="1">
    <source>
        <dbReference type="ARBA" id="ARBA00007301"/>
    </source>
</evidence>
<feature type="domain" description="Pyridoxine 5'-phosphate oxidase dimerisation C-terminal" evidence="7">
    <location>
        <begin position="153"/>
        <end position="193"/>
    </location>
</feature>
<dbReference type="EMBL" id="CP000302">
    <property type="protein sequence ID" value="ABE54456.1"/>
    <property type="molecule type" value="Genomic_DNA"/>
</dbReference>
<evidence type="ECO:0000256" key="2">
    <source>
        <dbReference type="ARBA" id="ARBA00022630"/>
    </source>
</evidence>
<feature type="binding site" evidence="5">
    <location>
        <position position="86"/>
    </location>
    <ligand>
        <name>FMN</name>
        <dbReference type="ChEBI" id="CHEBI:58210"/>
    </ligand>
</feature>
<dbReference type="SUPFAM" id="SSF50475">
    <property type="entry name" value="FMN-binding split barrel"/>
    <property type="match status" value="1"/>
</dbReference>
<dbReference type="HOGENOM" id="CLU_032263_2_3_6"/>
<feature type="binding site" evidence="5">
    <location>
        <position position="64"/>
    </location>
    <ligand>
        <name>FMN</name>
        <dbReference type="ChEBI" id="CHEBI:58210"/>
    </ligand>
</feature>
<evidence type="ECO:0000256" key="3">
    <source>
        <dbReference type="ARBA" id="ARBA00022643"/>
    </source>
</evidence>
<feature type="binding site" evidence="5">
    <location>
        <begin position="121"/>
        <end position="122"/>
    </location>
    <ligand>
        <name>FMN</name>
        <dbReference type="ChEBI" id="CHEBI:58210"/>
    </ligand>
</feature>
<proteinExistence type="inferred from homology"/>
<dbReference type="PIRSF" id="PIRSF000190">
    <property type="entry name" value="Pyd_amn-ph_oxd"/>
    <property type="match status" value="1"/>
</dbReference>
<name>Q12Q20_SHEDO</name>
<sequence>MTNNPFDVFKDLYQLAREKSVFKQKGAICISTIDEDGFPDSRFVDLKEIISEGFVFCTDYASKKGVSIADNSKIGLTVWWEHISTQIRVKGIASKVSEAQSQQYWDTRSRSAQLTTWASKQSQLLDNENSVNQQLEKYRQKFDGQYVPKPPTWGGYLIKPKYFEFLTFREDRMHIRNAFVEENGIWVESYLQP</sequence>
<dbReference type="Pfam" id="PF01243">
    <property type="entry name" value="PNPOx_N"/>
    <property type="match status" value="1"/>
</dbReference>
<dbReference type="InterPro" id="IPR012349">
    <property type="entry name" value="Split_barrel_FMN-bd"/>
</dbReference>